<organism evidence="2 3">
    <name type="scientific">Phaeosphaeria nodorum (strain SN15 / ATCC MYA-4574 / FGSC 10173)</name>
    <name type="common">Glume blotch fungus</name>
    <name type="synonym">Parastagonospora nodorum</name>
    <dbReference type="NCBI Taxonomy" id="321614"/>
    <lineage>
        <taxon>Eukaryota</taxon>
        <taxon>Fungi</taxon>
        <taxon>Dikarya</taxon>
        <taxon>Ascomycota</taxon>
        <taxon>Pezizomycotina</taxon>
        <taxon>Dothideomycetes</taxon>
        <taxon>Pleosporomycetidae</taxon>
        <taxon>Pleosporales</taxon>
        <taxon>Pleosporineae</taxon>
        <taxon>Phaeosphaeriaceae</taxon>
        <taxon>Parastagonospora</taxon>
    </lineage>
</organism>
<feature type="region of interest" description="Disordered" evidence="1">
    <location>
        <begin position="25"/>
        <end position="56"/>
    </location>
</feature>
<gene>
    <name evidence="2" type="ORF">JI435_418410</name>
</gene>
<reference evidence="3" key="1">
    <citation type="journal article" date="2021" name="BMC Genomics">
        <title>Chromosome-level genome assembly and manually-curated proteome of model necrotroph Parastagonospora nodorum Sn15 reveals a genome-wide trove of candidate effector homologs, and redundancy of virulence-related functions within an accessory chromosome.</title>
        <authorList>
            <person name="Bertazzoni S."/>
            <person name="Jones D.A.B."/>
            <person name="Phan H.T."/>
            <person name="Tan K.-C."/>
            <person name="Hane J.K."/>
        </authorList>
    </citation>
    <scope>NUCLEOTIDE SEQUENCE [LARGE SCALE GENOMIC DNA]</scope>
    <source>
        <strain evidence="3">SN15 / ATCC MYA-4574 / FGSC 10173)</strain>
    </source>
</reference>
<evidence type="ECO:0000313" key="2">
    <source>
        <dbReference type="EMBL" id="QRD02670.1"/>
    </source>
</evidence>
<dbReference type="VEuPathDB" id="FungiDB:JI435_418410"/>
<keyword evidence="3" id="KW-1185">Reference proteome</keyword>
<evidence type="ECO:0000313" key="3">
    <source>
        <dbReference type="Proteomes" id="UP000663193"/>
    </source>
</evidence>
<dbReference type="Proteomes" id="UP000663193">
    <property type="component" value="Chromosome 14"/>
</dbReference>
<accession>A0A7U2FCC4</accession>
<evidence type="ECO:0000256" key="1">
    <source>
        <dbReference type="SAM" id="MobiDB-lite"/>
    </source>
</evidence>
<name>A0A7U2FCC4_PHANO</name>
<proteinExistence type="predicted"/>
<dbReference type="EMBL" id="CP069036">
    <property type="protein sequence ID" value="QRD02670.1"/>
    <property type="molecule type" value="Genomic_DNA"/>
</dbReference>
<dbReference type="AlphaFoldDB" id="A0A7U2FCC4"/>
<protein>
    <submittedName>
        <fullName evidence="2">Uncharacterized protein</fullName>
    </submittedName>
</protein>
<sequence>MLMNTASTAIRVLLNAEYKARTHRSQAGSLGGVIRPLKSDNSPAATETRIALRPHV</sequence>